<dbReference type="RefSeq" id="WP_073537243.1">
    <property type="nucleotide sequence ID" value="NZ_CP018335.1"/>
</dbReference>
<dbReference type="InterPro" id="IPR050088">
    <property type="entry name" value="IspD/TarI_cytidylyltransf_bact"/>
</dbReference>
<evidence type="ECO:0000256" key="6">
    <source>
        <dbReference type="ARBA" id="ARBA00023229"/>
    </source>
</evidence>
<dbReference type="EMBL" id="CP018335">
    <property type="protein sequence ID" value="APM37537.1"/>
    <property type="molecule type" value="Genomic_DNA"/>
</dbReference>
<evidence type="ECO:0000256" key="1">
    <source>
        <dbReference type="ARBA" id="ARBA00001282"/>
    </source>
</evidence>
<dbReference type="Proteomes" id="UP000184604">
    <property type="component" value="Chromosome"/>
</dbReference>
<feature type="site" description="Positions MEP for the nucleophilic attack" evidence="7">
    <location>
        <position position="155"/>
    </location>
</feature>
<accession>A0A1L5F3I0</accession>
<evidence type="ECO:0000313" key="8">
    <source>
        <dbReference type="EMBL" id="APM37537.1"/>
    </source>
</evidence>
<evidence type="ECO:0000256" key="3">
    <source>
        <dbReference type="ARBA" id="ARBA00009789"/>
    </source>
</evidence>
<dbReference type="SUPFAM" id="SSF53448">
    <property type="entry name" value="Nucleotide-diphospho-sugar transferases"/>
    <property type="match status" value="1"/>
</dbReference>
<dbReference type="PANTHER" id="PTHR32125:SF4">
    <property type="entry name" value="2-C-METHYL-D-ERYTHRITOL 4-PHOSPHATE CYTIDYLYLTRANSFERASE, CHLOROPLASTIC"/>
    <property type="match status" value="1"/>
</dbReference>
<dbReference type="GO" id="GO:0019288">
    <property type="term" value="P:isopentenyl diphosphate biosynthetic process, methylerythritol 4-phosphate pathway"/>
    <property type="evidence" value="ECO:0007669"/>
    <property type="project" value="UniProtKB-UniRule"/>
</dbReference>
<dbReference type="Gene3D" id="3.90.550.10">
    <property type="entry name" value="Spore Coat Polysaccharide Biosynthesis Protein SpsA, Chain A"/>
    <property type="match status" value="1"/>
</dbReference>
<keyword evidence="4 7" id="KW-0808">Transferase</keyword>
<gene>
    <name evidence="7" type="primary">ispD</name>
    <name evidence="8" type="ORF">BS101_01615</name>
</gene>
<dbReference type="Pfam" id="PF01128">
    <property type="entry name" value="IspD"/>
    <property type="match status" value="1"/>
</dbReference>
<name>A0A1L5F3I0_CLOKL</name>
<evidence type="ECO:0000256" key="4">
    <source>
        <dbReference type="ARBA" id="ARBA00022679"/>
    </source>
</evidence>
<dbReference type="PANTHER" id="PTHR32125">
    <property type="entry name" value="2-C-METHYL-D-ERYTHRITOL 4-PHOSPHATE CYTIDYLYLTRANSFERASE, CHLOROPLASTIC"/>
    <property type="match status" value="1"/>
</dbReference>
<evidence type="ECO:0000256" key="2">
    <source>
        <dbReference type="ARBA" id="ARBA00004787"/>
    </source>
</evidence>
<protein>
    <recommendedName>
        <fullName evidence="7">2-C-methyl-D-erythritol 4-phosphate cytidylyltransferase</fullName>
        <ecNumber evidence="7">2.7.7.60</ecNumber>
    </recommendedName>
    <alternativeName>
        <fullName evidence="7">4-diphosphocytidyl-2C-methyl-D-erythritol synthase</fullName>
    </alternativeName>
    <alternativeName>
        <fullName evidence="7">MEP cytidylyltransferase</fullName>
        <shortName evidence="7">MCT</shortName>
    </alternativeName>
</protein>
<dbReference type="NCBIfam" id="TIGR00453">
    <property type="entry name" value="ispD"/>
    <property type="match status" value="1"/>
</dbReference>
<dbReference type="HAMAP" id="MF_00108">
    <property type="entry name" value="IspD"/>
    <property type="match status" value="1"/>
</dbReference>
<dbReference type="EC" id="2.7.7.60" evidence="7"/>
<sequence length="231" mass="26391">MKSNYAVIVAAGKGKRMKMPINKQFICIQGKPILYYSISVFSKNPIVDKIVLVCAEDEIEYCKQEIVKKYDFNKVVKIVSGGKERQDSVFNALKVLENCNVVLIHDGARPFVTDRIIEDGIKYSNMYGACACGVVPKDTIKIKGKEGFSYKTLERKELFTVQTPQCFNYDLIYDCHKKLANNKVQVTDDTTVAEYFGNRVYLYEGSYDNIKITTPEDLIIAENIFKIHKYI</sequence>
<dbReference type="InterPro" id="IPR029044">
    <property type="entry name" value="Nucleotide-diphossugar_trans"/>
</dbReference>
<feature type="site" description="Transition state stabilizer" evidence="7">
    <location>
        <position position="23"/>
    </location>
</feature>
<comment type="catalytic activity">
    <reaction evidence="1 7">
        <text>2-C-methyl-D-erythritol 4-phosphate + CTP + H(+) = 4-CDP-2-C-methyl-D-erythritol + diphosphate</text>
        <dbReference type="Rhea" id="RHEA:13429"/>
        <dbReference type="ChEBI" id="CHEBI:15378"/>
        <dbReference type="ChEBI" id="CHEBI:33019"/>
        <dbReference type="ChEBI" id="CHEBI:37563"/>
        <dbReference type="ChEBI" id="CHEBI:57823"/>
        <dbReference type="ChEBI" id="CHEBI:58262"/>
        <dbReference type="EC" id="2.7.7.60"/>
    </reaction>
</comment>
<keyword evidence="5 7" id="KW-0548">Nucleotidyltransferase</keyword>
<dbReference type="InterPro" id="IPR034683">
    <property type="entry name" value="IspD/TarI"/>
</dbReference>
<feature type="site" description="Transition state stabilizer" evidence="7">
    <location>
        <position position="16"/>
    </location>
</feature>
<dbReference type="AlphaFoldDB" id="A0A1L5F3I0"/>
<dbReference type="GO" id="GO:0050518">
    <property type="term" value="F:2-C-methyl-D-erythritol 4-phosphate cytidylyltransferase activity"/>
    <property type="evidence" value="ECO:0007669"/>
    <property type="project" value="UniProtKB-UniRule"/>
</dbReference>
<evidence type="ECO:0000256" key="5">
    <source>
        <dbReference type="ARBA" id="ARBA00022695"/>
    </source>
</evidence>
<comment type="function">
    <text evidence="7">Catalyzes the formation of 4-diphosphocytidyl-2-C-methyl-D-erythritol from CTP and 2-C-methyl-D-erythritol 4-phosphate (MEP).</text>
</comment>
<comment type="similarity">
    <text evidence="3 7">Belongs to the IspD/TarI cytidylyltransferase family. IspD subfamily.</text>
</comment>
<dbReference type="PROSITE" id="PS01295">
    <property type="entry name" value="ISPD"/>
    <property type="match status" value="1"/>
</dbReference>
<dbReference type="FunFam" id="3.90.550.10:FF:000003">
    <property type="entry name" value="2-C-methyl-D-erythritol 4-phosphate cytidylyltransferase"/>
    <property type="match status" value="1"/>
</dbReference>
<feature type="site" description="Positions MEP for the nucleophilic attack" evidence="7">
    <location>
        <position position="211"/>
    </location>
</feature>
<dbReference type="UniPathway" id="UPA00056">
    <property type="reaction ID" value="UER00093"/>
</dbReference>
<organism evidence="8 9">
    <name type="scientific">Clostridium kluyveri</name>
    <dbReference type="NCBI Taxonomy" id="1534"/>
    <lineage>
        <taxon>Bacteria</taxon>
        <taxon>Bacillati</taxon>
        <taxon>Bacillota</taxon>
        <taxon>Clostridia</taxon>
        <taxon>Eubacteriales</taxon>
        <taxon>Clostridiaceae</taxon>
        <taxon>Clostridium</taxon>
    </lineage>
</organism>
<comment type="pathway">
    <text evidence="2 7">Isoprenoid biosynthesis; isopentenyl diphosphate biosynthesis via DXP pathway; isopentenyl diphosphate from 1-deoxy-D-xylulose 5-phosphate: step 2/6.</text>
</comment>
<dbReference type="InterPro" id="IPR018294">
    <property type="entry name" value="ISPD_synthase_CS"/>
</dbReference>
<dbReference type="OrthoDB" id="9806837at2"/>
<evidence type="ECO:0000256" key="7">
    <source>
        <dbReference type="HAMAP-Rule" id="MF_00108"/>
    </source>
</evidence>
<evidence type="ECO:0000313" key="9">
    <source>
        <dbReference type="Proteomes" id="UP000184604"/>
    </source>
</evidence>
<proteinExistence type="inferred from homology"/>
<keyword evidence="6 7" id="KW-0414">Isoprene biosynthesis</keyword>
<dbReference type="CDD" id="cd02516">
    <property type="entry name" value="CDP-ME_synthetase"/>
    <property type="match status" value="1"/>
</dbReference>
<reference evidence="8 9" key="1">
    <citation type="submission" date="2016-12" db="EMBL/GenBank/DDBJ databases">
        <title>Complete genome sequence of Clostridium kluyveri JZZ isolated from the pit mud of a Chinese flavor liquor-making factory.</title>
        <authorList>
            <person name="Wang Y."/>
        </authorList>
    </citation>
    <scope>NUCLEOTIDE SEQUENCE [LARGE SCALE GENOMIC DNA]</scope>
    <source>
        <strain evidence="8 9">JZZ</strain>
    </source>
</reference>
<dbReference type="InterPro" id="IPR001228">
    <property type="entry name" value="IspD"/>
</dbReference>